<sequence>MATNDKPQTVHGGCLCEAVRYTINFPPDHDFIKAVRSICLPACLSILPCPLGLSNKDKTNSVGHSQPHLQCSTCQCSQCRKQTGSLIFRVQKIPVSALTWDAQSTLGRYRASEGCARGFCSACGSFLFWQNESSGRISMTVGCFDKEDLRRYGKVLTYAERHLWCDAEIEGVTDHLPGDKYKFDDEDGEVVLLSKK</sequence>
<keyword evidence="4" id="KW-0456">Lyase</keyword>
<evidence type="ECO:0000313" key="9">
    <source>
        <dbReference type="Proteomes" id="UP001287286"/>
    </source>
</evidence>
<evidence type="ECO:0000256" key="4">
    <source>
        <dbReference type="ARBA" id="ARBA00023239"/>
    </source>
</evidence>
<gene>
    <name evidence="7" type="ORF">PCL_12438</name>
    <name evidence="6" type="ORF">Purlil1_7300</name>
</gene>
<dbReference type="PANTHER" id="PTHR33337:SF40">
    <property type="entry name" value="CENP-V_GFA DOMAIN-CONTAINING PROTEIN-RELATED"/>
    <property type="match status" value="1"/>
</dbReference>
<keyword evidence="3" id="KW-0862">Zinc</keyword>
<accession>A0A2U3E992</accession>
<dbReference type="Pfam" id="PF04828">
    <property type="entry name" value="GFA"/>
    <property type="match status" value="1"/>
</dbReference>
<dbReference type="GO" id="GO:0016846">
    <property type="term" value="F:carbon-sulfur lyase activity"/>
    <property type="evidence" value="ECO:0007669"/>
    <property type="project" value="InterPro"/>
</dbReference>
<keyword evidence="2" id="KW-0479">Metal-binding</keyword>
<dbReference type="SUPFAM" id="SSF51316">
    <property type="entry name" value="Mss4-like"/>
    <property type="match status" value="1"/>
</dbReference>
<proteinExistence type="inferred from homology"/>
<organism evidence="7 8">
    <name type="scientific">Purpureocillium lilacinum</name>
    <name type="common">Paecilomyces lilacinus</name>
    <dbReference type="NCBI Taxonomy" id="33203"/>
    <lineage>
        <taxon>Eukaryota</taxon>
        <taxon>Fungi</taxon>
        <taxon>Dikarya</taxon>
        <taxon>Ascomycota</taxon>
        <taxon>Pezizomycotina</taxon>
        <taxon>Sordariomycetes</taxon>
        <taxon>Hypocreomycetidae</taxon>
        <taxon>Hypocreales</taxon>
        <taxon>Ophiocordycipitaceae</taxon>
        <taxon>Purpureocillium</taxon>
    </lineage>
</organism>
<dbReference type="PANTHER" id="PTHR33337">
    <property type="entry name" value="GFA DOMAIN-CONTAINING PROTEIN"/>
    <property type="match status" value="1"/>
</dbReference>
<dbReference type="GO" id="GO:0046872">
    <property type="term" value="F:metal ion binding"/>
    <property type="evidence" value="ECO:0007669"/>
    <property type="project" value="UniProtKB-KW"/>
</dbReference>
<dbReference type="EMBL" id="LCWV01000008">
    <property type="protein sequence ID" value="PWI71070.1"/>
    <property type="molecule type" value="Genomic_DNA"/>
</dbReference>
<dbReference type="InterPro" id="IPR011057">
    <property type="entry name" value="Mss4-like_sf"/>
</dbReference>
<reference evidence="7" key="1">
    <citation type="submission" date="2015-05" db="EMBL/GenBank/DDBJ databases">
        <authorList>
            <person name="Wang D.B."/>
            <person name="Wang M."/>
        </authorList>
    </citation>
    <scope>NUCLEOTIDE SEQUENCE</scope>
    <source>
        <strain evidence="7">36-1</strain>
    </source>
</reference>
<dbReference type="Proteomes" id="UP000245956">
    <property type="component" value="Unassembled WGS sequence"/>
</dbReference>
<dbReference type="Proteomes" id="UP001287286">
    <property type="component" value="Unassembled WGS sequence"/>
</dbReference>
<feature type="domain" description="CENP-V/GFA" evidence="5">
    <location>
        <begin position="67"/>
        <end position="148"/>
    </location>
</feature>
<dbReference type="InterPro" id="IPR006913">
    <property type="entry name" value="CENP-V/GFA"/>
</dbReference>
<keyword evidence="9" id="KW-1185">Reference proteome</keyword>
<protein>
    <submittedName>
        <fullName evidence="7">Ribonuclease P complex subunit Pop1</fullName>
    </submittedName>
</protein>
<evidence type="ECO:0000313" key="8">
    <source>
        <dbReference type="Proteomes" id="UP000245956"/>
    </source>
</evidence>
<evidence type="ECO:0000256" key="1">
    <source>
        <dbReference type="ARBA" id="ARBA00005495"/>
    </source>
</evidence>
<comment type="similarity">
    <text evidence="1">Belongs to the Gfa family.</text>
</comment>
<evidence type="ECO:0000313" key="7">
    <source>
        <dbReference type="EMBL" id="PWI71070.1"/>
    </source>
</evidence>
<evidence type="ECO:0000259" key="5">
    <source>
        <dbReference type="Pfam" id="PF04828"/>
    </source>
</evidence>
<dbReference type="EMBL" id="JAWRVI010000025">
    <property type="protein sequence ID" value="KAK4088421.1"/>
    <property type="molecule type" value="Genomic_DNA"/>
</dbReference>
<dbReference type="Gene3D" id="3.90.1590.10">
    <property type="entry name" value="glutathione-dependent formaldehyde- activating enzyme (gfa)"/>
    <property type="match status" value="1"/>
</dbReference>
<comment type="caution">
    <text evidence="7">The sequence shown here is derived from an EMBL/GenBank/DDBJ whole genome shotgun (WGS) entry which is preliminary data.</text>
</comment>
<evidence type="ECO:0000256" key="3">
    <source>
        <dbReference type="ARBA" id="ARBA00022833"/>
    </source>
</evidence>
<evidence type="ECO:0000313" key="6">
    <source>
        <dbReference type="EMBL" id="KAK4088421.1"/>
    </source>
</evidence>
<reference evidence="7 8" key="2">
    <citation type="journal article" date="2016" name="Front. Microbiol.">
        <title>Genome and transcriptome sequences reveal the specific parasitism of the nematophagous Purpureocillium lilacinum 36-1.</title>
        <authorList>
            <person name="Xie J."/>
            <person name="Li S."/>
            <person name="Mo C."/>
            <person name="Xiao X."/>
            <person name="Peng D."/>
            <person name="Wang G."/>
            <person name="Xiao Y."/>
        </authorList>
    </citation>
    <scope>NUCLEOTIDE SEQUENCE [LARGE SCALE GENOMIC DNA]</scope>
    <source>
        <strain evidence="7 8">36-1</strain>
    </source>
</reference>
<evidence type="ECO:0000256" key="2">
    <source>
        <dbReference type="ARBA" id="ARBA00022723"/>
    </source>
</evidence>
<reference evidence="6 9" key="4">
    <citation type="journal article" date="2024" name="Microbiol. Resour. Announc.">
        <title>Genome annotations for the ascomycete fungi Trichoderma harzianum, Trichoderma aggressivum, and Purpureocillium lilacinum.</title>
        <authorList>
            <person name="Beijen E.P.W."/>
            <person name="Ohm R.A."/>
        </authorList>
    </citation>
    <scope>NUCLEOTIDE SEQUENCE [LARGE SCALE GENOMIC DNA]</scope>
    <source>
        <strain evidence="6 9">CBS 150709</strain>
    </source>
</reference>
<name>A0A2U3E992_PURLI</name>
<reference evidence="6" key="3">
    <citation type="submission" date="2023-11" db="EMBL/GenBank/DDBJ databases">
        <authorList>
            <person name="Beijen E."/>
            <person name="Ohm R.A."/>
        </authorList>
    </citation>
    <scope>NUCLEOTIDE SEQUENCE</scope>
    <source>
        <strain evidence="6">CBS 150709</strain>
    </source>
</reference>
<dbReference type="AlphaFoldDB" id="A0A2U3E992"/>